<dbReference type="AlphaFoldDB" id="A0A9P6QDI8"/>
<proteinExistence type="inferred from homology"/>
<dbReference type="Pfam" id="PF02906">
    <property type="entry name" value="Fe_hyd_lg_C"/>
    <property type="match status" value="2"/>
</dbReference>
<dbReference type="PANTHER" id="PTHR11615">
    <property type="entry name" value="NITRATE, FORMATE, IRON DEHYDROGENASE"/>
    <property type="match status" value="1"/>
</dbReference>
<comment type="similarity">
    <text evidence="1">Belongs to the NARF family.</text>
</comment>
<evidence type="ECO:0000256" key="2">
    <source>
        <dbReference type="ARBA" id="ARBA00022485"/>
    </source>
</evidence>
<name>A0A9P6QDI8_9FUNG</name>
<dbReference type="InterPro" id="IPR003149">
    <property type="entry name" value="Fe_hydrogenase_ssu"/>
</dbReference>
<sequence length="559" mass="61250">MAFSGALTLSDLNDFISPSQACIKPVEVAKTSETQGAIKVDTSGSYFEVSQDGSETKLETATISLDDCLACSGCITSAESVLVNLQSQEELYSILKQNEIAIETNDPSTHRTVVISISPQTRASFAAKYNQTPLQVARKLTWFFKNLGVHSVFDTSFSRDLALLETGREFVARYKKAIEKGVIKAPNMNGAATSESTTVNGDMEVDAPAKPRKRIIRRGAAAGAGDEPAVAVDTESAMPMLASACPGWICYAEKTHGYMLPYISETKSPQQIMGSMVKNHFGSQLGLNPDQIYHVCVMPCYDKKLEASRSDFYSDLYQTRDVDCVITSTEVEKMFSEKGQTDMSVFEEMNLDPGYNSVVKDPATGEDQVLVGARGNASGGFLEYVMQYAARELFGIDGVDVDKQVGVKVKTVRNIDFREVTLELPGSSTVSGEDVVLLKFAAAYGFRNIQNLVRKCKTGRSPYHFVEVMACPSGCINGGGQLKPHGDNYATIALKDWIAMVDEQYRNGTLARKPEENPVLDQLYREWLGGMDTPKAKQMLKTGYHAVEQNLVNPLAVMW</sequence>
<protein>
    <recommendedName>
        <fullName evidence="3">Iron hydrogenase small subunit domain-containing protein</fullName>
    </recommendedName>
</protein>
<keyword evidence="2" id="KW-0479">Metal-binding</keyword>
<evidence type="ECO:0000313" key="5">
    <source>
        <dbReference type="Proteomes" id="UP000726737"/>
    </source>
</evidence>
<accession>A0A9P6QDI8</accession>
<evidence type="ECO:0000313" key="4">
    <source>
        <dbReference type="EMBL" id="KAG0266240.1"/>
    </source>
</evidence>
<evidence type="ECO:0000259" key="3">
    <source>
        <dbReference type="SMART" id="SM00902"/>
    </source>
</evidence>
<dbReference type="SMART" id="SM00902">
    <property type="entry name" value="Fe_hyd_SSU"/>
    <property type="match status" value="1"/>
</dbReference>
<keyword evidence="2" id="KW-0004">4Fe-4S</keyword>
<gene>
    <name evidence="4" type="ORF">BG011_002937</name>
</gene>
<feature type="domain" description="Iron hydrogenase small subunit" evidence="3">
    <location>
        <begin position="491"/>
        <end position="548"/>
    </location>
</feature>
<keyword evidence="5" id="KW-1185">Reference proteome</keyword>
<comment type="caution">
    <text evidence="4">The sequence shown here is derived from an EMBL/GenBank/DDBJ whole genome shotgun (WGS) entry which is preliminary data.</text>
</comment>
<evidence type="ECO:0000256" key="1">
    <source>
        <dbReference type="ARBA" id="ARBA00006596"/>
    </source>
</evidence>
<dbReference type="Proteomes" id="UP000726737">
    <property type="component" value="Unassembled WGS sequence"/>
</dbReference>
<dbReference type="SUPFAM" id="SSF53920">
    <property type="entry name" value="Fe-only hydrogenase"/>
    <property type="match status" value="1"/>
</dbReference>
<dbReference type="GO" id="GO:0051539">
    <property type="term" value="F:4 iron, 4 sulfur cluster binding"/>
    <property type="evidence" value="ECO:0007669"/>
    <property type="project" value="UniProtKB-KW"/>
</dbReference>
<organism evidence="4 5">
    <name type="scientific">Mortierella polycephala</name>
    <dbReference type="NCBI Taxonomy" id="41804"/>
    <lineage>
        <taxon>Eukaryota</taxon>
        <taxon>Fungi</taxon>
        <taxon>Fungi incertae sedis</taxon>
        <taxon>Mucoromycota</taxon>
        <taxon>Mortierellomycotina</taxon>
        <taxon>Mortierellomycetes</taxon>
        <taxon>Mortierellales</taxon>
        <taxon>Mortierellaceae</taxon>
        <taxon>Mortierella</taxon>
    </lineage>
</organism>
<reference evidence="4" key="1">
    <citation type="journal article" date="2020" name="Fungal Divers.">
        <title>Resolving the Mortierellaceae phylogeny through synthesis of multi-gene phylogenetics and phylogenomics.</title>
        <authorList>
            <person name="Vandepol N."/>
            <person name="Liber J."/>
            <person name="Desiro A."/>
            <person name="Na H."/>
            <person name="Kennedy M."/>
            <person name="Barry K."/>
            <person name="Grigoriev I.V."/>
            <person name="Miller A.N."/>
            <person name="O'Donnell K."/>
            <person name="Stajich J.E."/>
            <person name="Bonito G."/>
        </authorList>
    </citation>
    <scope>NUCLEOTIDE SEQUENCE</scope>
    <source>
        <strain evidence="4">KOD948</strain>
    </source>
</reference>
<dbReference type="InterPro" id="IPR004108">
    <property type="entry name" value="Fe_hydrogenase_lsu_C"/>
</dbReference>
<dbReference type="InterPro" id="IPR009016">
    <property type="entry name" value="Fe_hydrogenase"/>
</dbReference>
<dbReference type="OrthoDB" id="10253113at2759"/>
<dbReference type="Gene3D" id="3.40.50.1780">
    <property type="match status" value="2"/>
</dbReference>
<dbReference type="EMBL" id="JAAAJA010000020">
    <property type="protein sequence ID" value="KAG0266240.1"/>
    <property type="molecule type" value="Genomic_DNA"/>
</dbReference>
<dbReference type="Gene3D" id="3.40.950.10">
    <property type="entry name" value="Fe-only Hydrogenase (Larger Subunit), Chain L, domain 3"/>
    <property type="match status" value="1"/>
</dbReference>
<keyword evidence="2" id="KW-0411">Iron-sulfur</keyword>
<dbReference type="Pfam" id="PF02256">
    <property type="entry name" value="Fe_hyd_SSU"/>
    <property type="match status" value="1"/>
</dbReference>
<keyword evidence="2" id="KW-0408">Iron</keyword>
<dbReference type="InterPro" id="IPR050340">
    <property type="entry name" value="Cytosolic_Fe-S_CAF"/>
</dbReference>